<keyword evidence="3" id="KW-1185">Reference proteome</keyword>
<protein>
    <submittedName>
        <fullName evidence="2">Anti-anti-sigma factor</fullName>
    </submittedName>
</protein>
<organism evidence="2 3">
    <name type="scientific">Rhodococcoides corynebacterioides</name>
    <dbReference type="NCBI Taxonomy" id="53972"/>
    <lineage>
        <taxon>Bacteria</taxon>
        <taxon>Bacillati</taxon>
        <taxon>Actinomycetota</taxon>
        <taxon>Actinomycetes</taxon>
        <taxon>Mycobacteriales</taxon>
        <taxon>Nocardiaceae</taxon>
        <taxon>Rhodococcoides</taxon>
    </lineage>
</organism>
<dbReference type="PROSITE" id="PS50801">
    <property type="entry name" value="STAS"/>
    <property type="match status" value="1"/>
</dbReference>
<gene>
    <name evidence="2" type="ORF">JOE42_003007</name>
</gene>
<dbReference type="InterPro" id="IPR036513">
    <property type="entry name" value="STAS_dom_sf"/>
</dbReference>
<dbReference type="CDD" id="cd07043">
    <property type="entry name" value="STAS_anti-anti-sigma_factors"/>
    <property type="match status" value="1"/>
</dbReference>
<evidence type="ECO:0000313" key="3">
    <source>
        <dbReference type="Proteomes" id="UP000703038"/>
    </source>
</evidence>
<dbReference type="RefSeq" id="WP_204869112.1">
    <property type="nucleotide sequence ID" value="NZ_JAFBBK010000001.1"/>
</dbReference>
<dbReference type="Proteomes" id="UP000703038">
    <property type="component" value="Unassembled WGS sequence"/>
</dbReference>
<reference evidence="2 3" key="1">
    <citation type="submission" date="2021-01" db="EMBL/GenBank/DDBJ databases">
        <title>Genomics of switchgrass bacterial isolates.</title>
        <authorList>
            <person name="Shade A."/>
        </authorList>
    </citation>
    <scope>NUCLEOTIDE SEQUENCE [LARGE SCALE GENOMIC DNA]</scope>
    <source>
        <strain evidence="2 3">PvP111</strain>
    </source>
</reference>
<dbReference type="SUPFAM" id="SSF52091">
    <property type="entry name" value="SpoIIaa-like"/>
    <property type="match status" value="1"/>
</dbReference>
<dbReference type="EMBL" id="JAFBBK010000001">
    <property type="protein sequence ID" value="MBM7416274.1"/>
    <property type="molecule type" value="Genomic_DNA"/>
</dbReference>
<proteinExistence type="predicted"/>
<sequence>MTVSTSHASTTTTTLGDDVVMLGGLISVVRTDSETTYRVTGSVDLSNSSTFSDVVSNDVEAGRSIVLDLSGVDFFGTAALSVVAGLDDRSAANGSHLTLVVGDAVTRVMGAARWEPTARVVR</sequence>
<dbReference type="Pfam" id="PF01740">
    <property type="entry name" value="STAS"/>
    <property type="match status" value="1"/>
</dbReference>
<accession>A0ABS2KWE5</accession>
<name>A0ABS2KWE5_9NOCA</name>
<evidence type="ECO:0000313" key="2">
    <source>
        <dbReference type="EMBL" id="MBM7416274.1"/>
    </source>
</evidence>
<feature type="domain" description="STAS" evidence="1">
    <location>
        <begin position="24"/>
        <end position="100"/>
    </location>
</feature>
<dbReference type="InterPro" id="IPR002645">
    <property type="entry name" value="STAS_dom"/>
</dbReference>
<evidence type="ECO:0000259" key="1">
    <source>
        <dbReference type="PROSITE" id="PS50801"/>
    </source>
</evidence>
<dbReference type="Gene3D" id="3.30.750.24">
    <property type="entry name" value="STAS domain"/>
    <property type="match status" value="1"/>
</dbReference>
<comment type="caution">
    <text evidence="2">The sequence shown here is derived from an EMBL/GenBank/DDBJ whole genome shotgun (WGS) entry which is preliminary data.</text>
</comment>